<dbReference type="GO" id="GO:0007076">
    <property type="term" value="P:mitotic chromosome condensation"/>
    <property type="evidence" value="ECO:0007669"/>
    <property type="project" value="InterPro"/>
</dbReference>
<comment type="subcellular location">
    <subcellularLocation>
        <location evidence="1">Chromosome</location>
    </subcellularLocation>
    <subcellularLocation>
        <location evidence="2">Cytoplasm</location>
    </subcellularLocation>
</comment>
<dbReference type="VEuPathDB" id="VectorBase:RPRC014136"/>
<reference evidence="12" key="1">
    <citation type="submission" date="2015-05" db="UniProtKB">
        <authorList>
            <consortium name="EnsemblMetazoa"/>
        </authorList>
    </citation>
    <scope>IDENTIFICATION</scope>
</reference>
<dbReference type="InParanoid" id="T1ICW6"/>
<dbReference type="Proteomes" id="UP000015103">
    <property type="component" value="Unassembled WGS sequence"/>
</dbReference>
<dbReference type="OMA" id="GREHWKV"/>
<dbReference type="AlphaFoldDB" id="T1ICW6"/>
<evidence type="ECO:0000256" key="5">
    <source>
        <dbReference type="ARBA" id="ARBA00022454"/>
    </source>
</evidence>
<dbReference type="InterPro" id="IPR022816">
    <property type="entry name" value="Condensin_barren_su2"/>
</dbReference>
<dbReference type="GO" id="GO:0051301">
    <property type="term" value="P:cell division"/>
    <property type="evidence" value="ECO:0007669"/>
    <property type="project" value="UniProtKB-KW"/>
</dbReference>
<feature type="compositionally biased region" description="Acidic residues" evidence="11">
    <location>
        <begin position="149"/>
        <end position="160"/>
    </location>
</feature>
<dbReference type="PANTHER" id="PTHR13108">
    <property type="entry name" value="CONDENSIN COMPLEX SUBUNIT 2"/>
    <property type="match status" value="1"/>
</dbReference>
<evidence type="ECO:0000256" key="10">
    <source>
        <dbReference type="ARBA" id="ARBA00023306"/>
    </source>
</evidence>
<dbReference type="EnsemblMetazoa" id="RPRC014136-RA">
    <property type="protein sequence ID" value="RPRC014136-PA"/>
    <property type="gene ID" value="RPRC014136"/>
</dbReference>
<evidence type="ECO:0000256" key="2">
    <source>
        <dbReference type="ARBA" id="ARBA00004496"/>
    </source>
</evidence>
<name>T1ICW6_RHOPR</name>
<keyword evidence="7" id="KW-0132">Cell division</keyword>
<accession>T1ICW6</accession>
<keyword evidence="8" id="KW-0498">Mitosis</keyword>
<evidence type="ECO:0000256" key="9">
    <source>
        <dbReference type="ARBA" id="ARBA00023067"/>
    </source>
</evidence>
<keyword evidence="13" id="KW-1185">Reference proteome</keyword>
<dbReference type="HOGENOM" id="CLU_010510_1_0_1"/>
<evidence type="ECO:0000256" key="7">
    <source>
        <dbReference type="ARBA" id="ARBA00022618"/>
    </source>
</evidence>
<dbReference type="EMBL" id="ACPB03013336">
    <property type="status" value="NOT_ANNOTATED_CDS"/>
    <property type="molecule type" value="Genomic_DNA"/>
</dbReference>
<proteinExistence type="inferred from homology"/>
<feature type="region of interest" description="Disordered" evidence="11">
    <location>
        <begin position="146"/>
        <end position="182"/>
    </location>
</feature>
<keyword evidence="10" id="KW-0131">Cell cycle</keyword>
<dbReference type="GO" id="GO:0003682">
    <property type="term" value="F:chromatin binding"/>
    <property type="evidence" value="ECO:0007669"/>
    <property type="project" value="TreeGrafter"/>
</dbReference>
<keyword evidence="6" id="KW-0963">Cytoplasm</keyword>
<protein>
    <recommendedName>
        <fullName evidence="4">Condensin complex subunit 2</fullName>
    </recommendedName>
</protein>
<evidence type="ECO:0000256" key="1">
    <source>
        <dbReference type="ARBA" id="ARBA00004286"/>
    </source>
</evidence>
<evidence type="ECO:0000256" key="3">
    <source>
        <dbReference type="ARBA" id="ARBA00009471"/>
    </source>
</evidence>
<comment type="similarity">
    <text evidence="3">Belongs to the CND2 (condensin subunit 2) family.</text>
</comment>
<evidence type="ECO:0000313" key="12">
    <source>
        <dbReference type="EnsemblMetazoa" id="RPRC014136-PA"/>
    </source>
</evidence>
<dbReference type="PANTHER" id="PTHR13108:SF9">
    <property type="entry name" value="CONDENSIN COMPLEX SUBUNIT 2"/>
    <property type="match status" value="1"/>
</dbReference>
<keyword evidence="5" id="KW-0158">Chromosome</keyword>
<evidence type="ECO:0000313" key="13">
    <source>
        <dbReference type="Proteomes" id="UP000015103"/>
    </source>
</evidence>
<sequence length="681" mass="77549">MSPVKQLRTSRDSFDVGIAELLEENLSDGKNKRGKRSFLLPNDPSERILEGLVNDDEFEKRKRKEEAKLQEKKLVEKANAAPIKPSPFSLLSNLTPAELEEHYTQCIRMCNQNLMSCTLDASAKIYSCRVDKVYSDMMKIMSGKVWVGGDDDTDATDDDNPDNKDEDKEEVPKKKKKSDKVDEEENIDFEKMLWSEARLDKGEVESELTNCINYGRTPLPANAEFFLDCPISEKDGQLSLNCQIFCSSEITTSDNILKDFITRYNGSFDSVDPATIIPGYKEMYPNEKDEETVVVVNKNLVYNKDSHLIPDSLRLLDEPENTETLDNYGMPMVDYDDCMSDDGGVEPTALSSQNCTQIGQISNPKVTSFSVNSMSKLVTARRSDYTFFDNSRINFMAGPVHWSIKNHKNKVVRSTEGPTKSTKKEGKIDFSMRNMNALRKMFGEKGKFIVCSKTKKMWFRTSYCVPFNIYDQRDIVSLHRDKKLIYLNNDFKYGLFESSSESEMKNTNESLTPEDFIVGDHGENEDGDIFDDVNYDLDDPLRNNSEEKISMENGELTDNGTIDLVPAPPKVNKIAVKYAKVQKRVDIKLLKASIWDYMKLDKQENNKETESKDSPTNSESTNKVTVKLSDVYKYLPDKLPEEEATQLSFPLVFMAILHMANEKTLKLIGNEHYSDVEICLG</sequence>
<evidence type="ECO:0000256" key="6">
    <source>
        <dbReference type="ARBA" id="ARBA00022490"/>
    </source>
</evidence>
<dbReference type="STRING" id="13249.T1ICW6"/>
<evidence type="ECO:0000256" key="8">
    <source>
        <dbReference type="ARBA" id="ARBA00022776"/>
    </source>
</evidence>
<dbReference type="FunCoup" id="T1ICW6">
    <property type="interactions" value="815"/>
</dbReference>
<evidence type="ECO:0000256" key="11">
    <source>
        <dbReference type="SAM" id="MobiDB-lite"/>
    </source>
</evidence>
<evidence type="ECO:0000256" key="4">
    <source>
        <dbReference type="ARBA" id="ARBA00016065"/>
    </source>
</evidence>
<dbReference type="eggNOG" id="KOG2328">
    <property type="taxonomic scope" value="Eukaryota"/>
</dbReference>
<dbReference type="GO" id="GO:0005737">
    <property type="term" value="C:cytoplasm"/>
    <property type="evidence" value="ECO:0007669"/>
    <property type="project" value="UniProtKB-SubCell"/>
</dbReference>
<dbReference type="Pfam" id="PF05786">
    <property type="entry name" value="Cnd2"/>
    <property type="match status" value="2"/>
</dbReference>
<feature type="compositionally biased region" description="Basic and acidic residues" evidence="11">
    <location>
        <begin position="161"/>
        <end position="172"/>
    </location>
</feature>
<dbReference type="GO" id="GO:0000796">
    <property type="term" value="C:condensin complex"/>
    <property type="evidence" value="ECO:0007669"/>
    <property type="project" value="InterPro"/>
</dbReference>
<organism evidence="12 13">
    <name type="scientific">Rhodnius prolixus</name>
    <name type="common">Triatomid bug</name>
    <dbReference type="NCBI Taxonomy" id="13249"/>
    <lineage>
        <taxon>Eukaryota</taxon>
        <taxon>Metazoa</taxon>
        <taxon>Ecdysozoa</taxon>
        <taxon>Arthropoda</taxon>
        <taxon>Hexapoda</taxon>
        <taxon>Insecta</taxon>
        <taxon>Pterygota</taxon>
        <taxon>Neoptera</taxon>
        <taxon>Paraneoptera</taxon>
        <taxon>Hemiptera</taxon>
        <taxon>Heteroptera</taxon>
        <taxon>Panheteroptera</taxon>
        <taxon>Cimicomorpha</taxon>
        <taxon>Reduviidae</taxon>
        <taxon>Triatominae</taxon>
        <taxon>Rhodnius</taxon>
    </lineage>
</organism>
<keyword evidence="9" id="KW-0226">DNA condensation</keyword>